<dbReference type="Proteomes" id="UP001302367">
    <property type="component" value="Chromosome 5"/>
</dbReference>
<feature type="signal peptide" evidence="1">
    <location>
        <begin position="1"/>
        <end position="16"/>
    </location>
</feature>
<proteinExistence type="predicted"/>
<evidence type="ECO:0000313" key="3">
    <source>
        <dbReference type="Proteomes" id="UP001302367"/>
    </source>
</evidence>
<sequence>MRLLHFMLLMPLSALAHLTPSTTSAKKGYTIRPRSQTAKNGNALWSQEHTKTKTKTKTNVKTIVTATTGPYQKDCDHWHSDPQVREWGGIPKVVKDARQIVDLVLSVRNGTTTEVGLLGPEDLLALEWRYFGVLDAERREYLDGNFQRLQQAWDRTTYRCRSSSEGICNMPGPTGWVLLDMPEPVVNVCPWWWSVPPTWRQSVGQMFQYENDWGVLREAGLIHEMLHLKIVGESRSILDLVDKMYCPPERGNNCQVYGPEMCQGAVRNGLDTTMNADSYVMYAMNIWMGSIYGLPPPNGPRKVMHPKTTGNPLHHPSGTCKWPEASRYAKKTKVSI</sequence>
<keyword evidence="1" id="KW-0732">Signal</keyword>
<dbReference type="Gene3D" id="3.40.390.10">
    <property type="entry name" value="Collagenase (Catalytic Domain)"/>
    <property type="match status" value="1"/>
</dbReference>
<evidence type="ECO:0000256" key="1">
    <source>
        <dbReference type="SAM" id="SignalP"/>
    </source>
</evidence>
<organism evidence="2 3">
    <name type="scientific">Cercospora beticola</name>
    <name type="common">Sugarbeet leaf spot fungus</name>
    <dbReference type="NCBI Taxonomy" id="122368"/>
    <lineage>
        <taxon>Eukaryota</taxon>
        <taxon>Fungi</taxon>
        <taxon>Dikarya</taxon>
        <taxon>Ascomycota</taxon>
        <taxon>Pezizomycotina</taxon>
        <taxon>Dothideomycetes</taxon>
        <taxon>Dothideomycetidae</taxon>
        <taxon>Mycosphaerellales</taxon>
        <taxon>Mycosphaerellaceae</taxon>
        <taxon>Cercospora</taxon>
    </lineage>
</organism>
<evidence type="ECO:0000313" key="2">
    <source>
        <dbReference type="EMBL" id="WPB04249.1"/>
    </source>
</evidence>
<dbReference type="RefSeq" id="XP_065459185.1">
    <property type="nucleotide sequence ID" value="XM_065603113.1"/>
</dbReference>
<feature type="chain" id="PRO_5046527555" description="Lysine-specific metallo-endopeptidase domain-containing protein" evidence="1">
    <location>
        <begin position="17"/>
        <end position="336"/>
    </location>
</feature>
<protein>
    <recommendedName>
        <fullName evidence="4">Lysine-specific metallo-endopeptidase domain-containing protein</fullName>
    </recommendedName>
</protein>
<gene>
    <name evidence="2" type="ORF">RHO25_008894</name>
</gene>
<dbReference type="InterPro" id="IPR024079">
    <property type="entry name" value="MetalloPept_cat_dom_sf"/>
</dbReference>
<dbReference type="GeneID" id="35435693"/>
<name>A0ABZ0NXW6_CERBT</name>
<keyword evidence="3" id="KW-1185">Reference proteome</keyword>
<accession>A0ABZ0NXW6</accession>
<dbReference type="SUPFAM" id="SSF55486">
    <property type="entry name" value="Metalloproteases ('zincins'), catalytic domain"/>
    <property type="match status" value="1"/>
</dbReference>
<evidence type="ECO:0008006" key="4">
    <source>
        <dbReference type="Google" id="ProtNLM"/>
    </source>
</evidence>
<dbReference type="EMBL" id="CP134188">
    <property type="protein sequence ID" value="WPB04249.1"/>
    <property type="molecule type" value="Genomic_DNA"/>
</dbReference>
<reference evidence="2 3" key="1">
    <citation type="submission" date="2023-09" db="EMBL/GenBank/DDBJ databases">
        <title>Complete-Gapless Cercospora beticola genome.</title>
        <authorList>
            <person name="Wyatt N.A."/>
            <person name="Spanner R.E."/>
            <person name="Bolton M.D."/>
        </authorList>
    </citation>
    <scope>NUCLEOTIDE SEQUENCE [LARGE SCALE GENOMIC DNA]</scope>
    <source>
        <strain evidence="2">Cb09-40</strain>
    </source>
</reference>